<feature type="domain" description="FAD-binding" evidence="9">
    <location>
        <begin position="151"/>
        <end position="373"/>
    </location>
</feature>
<keyword evidence="8" id="KW-1133">Transmembrane helix</keyword>
<dbReference type="Gene3D" id="3.50.50.60">
    <property type="entry name" value="FAD/NAD(P)-binding domain"/>
    <property type="match status" value="1"/>
</dbReference>
<dbReference type="EMBL" id="HBIU01025921">
    <property type="protein sequence ID" value="CAE0633303.1"/>
    <property type="molecule type" value="Transcribed_RNA"/>
</dbReference>
<gene>
    <name evidence="10" type="ORF">HAKA00212_LOCUS12016</name>
</gene>
<keyword evidence="4" id="KW-0521">NADP</keyword>
<keyword evidence="8" id="KW-0812">Transmembrane</keyword>
<protein>
    <recommendedName>
        <fullName evidence="9">FAD-binding domain-containing protein</fullName>
    </recommendedName>
</protein>
<dbReference type="Pfam" id="PF01494">
    <property type="entry name" value="FAD_binding_3"/>
    <property type="match status" value="1"/>
</dbReference>
<evidence type="ECO:0000256" key="4">
    <source>
        <dbReference type="ARBA" id="ARBA00022857"/>
    </source>
</evidence>
<dbReference type="GO" id="GO:0004502">
    <property type="term" value="F:kynurenine 3-monooxygenase activity"/>
    <property type="evidence" value="ECO:0007669"/>
    <property type="project" value="TreeGrafter"/>
</dbReference>
<name>A0A7S3XVC1_HETAK</name>
<dbReference type="AlphaFoldDB" id="A0A7S3XVC1"/>
<dbReference type="InterPro" id="IPR002938">
    <property type="entry name" value="FAD-bd"/>
</dbReference>
<dbReference type="SUPFAM" id="SSF51905">
    <property type="entry name" value="FAD/NAD(P)-binding domain"/>
    <property type="match status" value="1"/>
</dbReference>
<evidence type="ECO:0000259" key="9">
    <source>
        <dbReference type="Pfam" id="PF01494"/>
    </source>
</evidence>
<feature type="region of interest" description="Disordered" evidence="7">
    <location>
        <begin position="94"/>
        <end position="115"/>
    </location>
</feature>
<organism evidence="10">
    <name type="scientific">Heterosigma akashiwo</name>
    <name type="common">Chromophytic alga</name>
    <name type="synonym">Heterosigma carterae</name>
    <dbReference type="NCBI Taxonomy" id="2829"/>
    <lineage>
        <taxon>Eukaryota</taxon>
        <taxon>Sar</taxon>
        <taxon>Stramenopiles</taxon>
        <taxon>Ochrophyta</taxon>
        <taxon>Raphidophyceae</taxon>
        <taxon>Chattonellales</taxon>
        <taxon>Chattonellaceae</taxon>
        <taxon>Heterosigma</taxon>
    </lineage>
</organism>
<evidence type="ECO:0000256" key="8">
    <source>
        <dbReference type="SAM" id="Phobius"/>
    </source>
</evidence>
<reference evidence="10" key="1">
    <citation type="submission" date="2021-01" db="EMBL/GenBank/DDBJ databases">
        <authorList>
            <person name="Corre E."/>
            <person name="Pelletier E."/>
            <person name="Niang G."/>
            <person name="Scheremetjew M."/>
            <person name="Finn R."/>
            <person name="Kale V."/>
            <person name="Holt S."/>
            <person name="Cochrane G."/>
            <person name="Meng A."/>
            <person name="Brown T."/>
            <person name="Cohen L."/>
        </authorList>
    </citation>
    <scope>NUCLEOTIDE SEQUENCE</scope>
    <source>
        <strain evidence="10">CCMP3107</strain>
    </source>
</reference>
<accession>A0A7S3XVC1</accession>
<dbReference type="GO" id="GO:0071949">
    <property type="term" value="F:FAD binding"/>
    <property type="evidence" value="ECO:0007669"/>
    <property type="project" value="InterPro"/>
</dbReference>
<evidence type="ECO:0000256" key="3">
    <source>
        <dbReference type="ARBA" id="ARBA00022827"/>
    </source>
</evidence>
<evidence type="ECO:0000256" key="7">
    <source>
        <dbReference type="SAM" id="MobiDB-lite"/>
    </source>
</evidence>
<keyword evidence="5" id="KW-0560">Oxidoreductase</keyword>
<keyword evidence="2" id="KW-0285">Flavoprotein</keyword>
<keyword evidence="3" id="KW-0274">FAD</keyword>
<keyword evidence="6" id="KW-0503">Monooxygenase</keyword>
<evidence type="ECO:0000256" key="1">
    <source>
        <dbReference type="ARBA" id="ARBA00001974"/>
    </source>
</evidence>
<comment type="cofactor">
    <cofactor evidence="1">
        <name>FAD</name>
        <dbReference type="ChEBI" id="CHEBI:57692"/>
    </cofactor>
</comment>
<dbReference type="PRINTS" id="PR00420">
    <property type="entry name" value="RNGMNOXGNASE"/>
</dbReference>
<evidence type="ECO:0000256" key="6">
    <source>
        <dbReference type="ARBA" id="ARBA00023033"/>
    </source>
</evidence>
<evidence type="ECO:0000256" key="2">
    <source>
        <dbReference type="ARBA" id="ARBA00022630"/>
    </source>
</evidence>
<keyword evidence="8" id="KW-0472">Membrane</keyword>
<proteinExistence type="predicted"/>
<evidence type="ECO:0000313" key="10">
    <source>
        <dbReference type="EMBL" id="CAE0633303.1"/>
    </source>
</evidence>
<dbReference type="PANTHER" id="PTHR46028:SF2">
    <property type="entry name" value="KYNURENINE 3-MONOOXYGENASE"/>
    <property type="match status" value="1"/>
</dbReference>
<dbReference type="PANTHER" id="PTHR46028">
    <property type="entry name" value="KYNURENINE 3-MONOOXYGENASE"/>
    <property type="match status" value="1"/>
</dbReference>
<dbReference type="GO" id="GO:0070189">
    <property type="term" value="P:kynurenine metabolic process"/>
    <property type="evidence" value="ECO:0007669"/>
    <property type="project" value="TreeGrafter"/>
</dbReference>
<sequence>MKDVAAKTEFITIAPMMKKNNNKQQSKSFFDELAEFFGGSGESKDVSEGYLTKRKTPPKMEKELMEVSQSIECMDETTLKNRENLLPLTVSEKQEEELTKQQQDLKQQEEQGGTRGAAAAPLLLEVATEVVAGPPPPPTEEERPGETVTEETVVATREVAEVRAVSAPLVVGADGVRSAVRAALARDPQAAARGCRNVEYPQRNTRVYKTIPLRIPDSWRKDVNYSARTKSGINIDALPSKGGVFVGVVLFKPENTRVSDLKTGAEARALFEEVFPQFADIITDEDYENFVKKPVSKLPEFTYTKSVLNKQGCGVLVGDTIHTVKPYFGLGLNSAFEDISYLDDCLNEANDDMEAALEAYSQKRAKNAEVLVKISHSLDGGFFSFVLPLILDSITNKIAPKLFAPNTIRMLQREDMSFIQVLRRKRMDRAMQAAIGAAALAGLCKAVIFLYSSVFKLLLRFAFAGLASGF</sequence>
<evidence type="ECO:0000256" key="5">
    <source>
        <dbReference type="ARBA" id="ARBA00023002"/>
    </source>
</evidence>
<feature type="transmembrane region" description="Helical" evidence="8">
    <location>
        <begin position="433"/>
        <end position="451"/>
    </location>
</feature>
<dbReference type="InterPro" id="IPR036188">
    <property type="entry name" value="FAD/NAD-bd_sf"/>
</dbReference>